<evidence type="ECO:0000259" key="1">
    <source>
        <dbReference type="Pfam" id="PF13360"/>
    </source>
</evidence>
<dbReference type="PANTHER" id="PTHR34512:SF30">
    <property type="entry name" value="OUTER MEMBRANE PROTEIN ASSEMBLY FACTOR BAMB"/>
    <property type="match status" value="1"/>
</dbReference>
<dbReference type="Proteomes" id="UP000638648">
    <property type="component" value="Unassembled WGS sequence"/>
</dbReference>
<dbReference type="SUPFAM" id="SSF50998">
    <property type="entry name" value="Quinoprotein alcohol dehydrogenase-like"/>
    <property type="match status" value="2"/>
</dbReference>
<dbReference type="InterPro" id="IPR002372">
    <property type="entry name" value="PQQ_rpt_dom"/>
</dbReference>
<organism evidence="2 3">
    <name type="scientific">Actinopolymorpha pittospori</name>
    <dbReference type="NCBI Taxonomy" id="648752"/>
    <lineage>
        <taxon>Bacteria</taxon>
        <taxon>Bacillati</taxon>
        <taxon>Actinomycetota</taxon>
        <taxon>Actinomycetes</taxon>
        <taxon>Propionibacteriales</taxon>
        <taxon>Actinopolymorphaceae</taxon>
        <taxon>Actinopolymorpha</taxon>
    </lineage>
</organism>
<evidence type="ECO:0000313" key="3">
    <source>
        <dbReference type="Proteomes" id="UP000638648"/>
    </source>
</evidence>
<dbReference type="InterPro" id="IPR011047">
    <property type="entry name" value="Quinoprotein_ADH-like_sf"/>
</dbReference>
<dbReference type="PANTHER" id="PTHR34512">
    <property type="entry name" value="CELL SURFACE PROTEIN"/>
    <property type="match status" value="1"/>
</dbReference>
<dbReference type="Pfam" id="PF13360">
    <property type="entry name" value="PQQ_2"/>
    <property type="match status" value="1"/>
</dbReference>
<reference evidence="2" key="1">
    <citation type="submission" date="2020-10" db="EMBL/GenBank/DDBJ databases">
        <title>Sequencing the genomes of 1000 actinobacteria strains.</title>
        <authorList>
            <person name="Klenk H.-P."/>
        </authorList>
    </citation>
    <scope>NUCLEOTIDE SEQUENCE</scope>
    <source>
        <strain evidence="2">DSM 45354</strain>
    </source>
</reference>
<name>A0A927MU48_9ACTN</name>
<gene>
    <name evidence="2" type="ORF">HEB94_003798</name>
</gene>
<accession>A0A927MU48</accession>
<dbReference type="EMBL" id="JADBEM010000001">
    <property type="protein sequence ID" value="MBE1606950.1"/>
    <property type="molecule type" value="Genomic_DNA"/>
</dbReference>
<dbReference type="AlphaFoldDB" id="A0A927MU48"/>
<dbReference type="SMART" id="SM00564">
    <property type="entry name" value="PQQ"/>
    <property type="match status" value="6"/>
</dbReference>
<sequence length="317" mass="33312">MSTHHGNLAALDAQSGAVRWRRDLGGFGDALAVADGQLYVASSDAQTPQCRLRALDAANGTPRWSWSSQPCSRLLVGVADGLAYLTTAGVIDATGSTHEPARVMALDADTGRQRWSVHIDSPNAQVSAPVVAARTVYVTTSAELVALAVADGSVRWRVSLDGGSVSPPVIHGSLVHVVRAWGYGESAMYAFDAQSGQQRWVSEVREVEAFHAPVVAADAVVVVSQDAQVRGLDHRTGRQRWVRAFGTNDPALPPAPAFSSGTTVYVRLAGKLLALDAMTGRTRWTNPNPTPGDPLGANDDVVYLADTSGVISAIGAP</sequence>
<evidence type="ECO:0000313" key="2">
    <source>
        <dbReference type="EMBL" id="MBE1606950.1"/>
    </source>
</evidence>
<comment type="caution">
    <text evidence="2">The sequence shown here is derived from an EMBL/GenBank/DDBJ whole genome shotgun (WGS) entry which is preliminary data.</text>
</comment>
<feature type="domain" description="Pyrrolo-quinoline quinone repeat" evidence="1">
    <location>
        <begin position="102"/>
        <end position="244"/>
    </location>
</feature>
<dbReference type="Gene3D" id="2.130.10.10">
    <property type="entry name" value="YVTN repeat-like/Quinoprotein amine dehydrogenase"/>
    <property type="match status" value="1"/>
</dbReference>
<protein>
    <submittedName>
        <fullName evidence="2">Outer membrane protein assembly factor BamB</fullName>
    </submittedName>
</protein>
<dbReference type="InterPro" id="IPR018391">
    <property type="entry name" value="PQQ_b-propeller_rpt"/>
</dbReference>
<dbReference type="Gene3D" id="2.40.10.480">
    <property type="match status" value="1"/>
</dbReference>
<keyword evidence="3" id="KW-1185">Reference proteome</keyword>
<dbReference type="InterPro" id="IPR015943">
    <property type="entry name" value="WD40/YVTN_repeat-like_dom_sf"/>
</dbReference>
<proteinExistence type="predicted"/>